<accession>A0A7L5AJP1</accession>
<dbReference type="InterPro" id="IPR029044">
    <property type="entry name" value="Nucleotide-diphossugar_trans"/>
</dbReference>
<dbReference type="Gene3D" id="3.90.550.10">
    <property type="entry name" value="Spore Coat Polysaccharide Biosynthesis Protein SpsA, Chain A"/>
    <property type="match status" value="1"/>
</dbReference>
<dbReference type="KEGG" id="mant:BHD05_15425"/>
<keyword evidence="3" id="KW-1185">Reference proteome</keyword>
<proteinExistence type="predicted"/>
<feature type="domain" description="Glycosyltransferase 2-like" evidence="1">
    <location>
        <begin position="10"/>
        <end position="168"/>
    </location>
</feature>
<reference evidence="2 3" key="1">
    <citation type="submission" date="2016-09" db="EMBL/GenBank/DDBJ databases">
        <title>Complete genome sequence of microbes from the polar regions.</title>
        <authorList>
            <person name="Liao L."/>
            <person name="Chen B."/>
        </authorList>
    </citation>
    <scope>NUCLEOTIDE SEQUENCE [LARGE SCALE GENOMIC DNA]</scope>
    <source>
        <strain evidence="2 3">ZS314</strain>
    </source>
</reference>
<dbReference type="PANTHER" id="PTHR43685">
    <property type="entry name" value="GLYCOSYLTRANSFERASE"/>
    <property type="match status" value="1"/>
</dbReference>
<dbReference type="Proteomes" id="UP000464507">
    <property type="component" value="Chromosome"/>
</dbReference>
<sequence>MTNAPVVDLIIAVHDPLRPIRRAVESVIAGMTPERLRVSIICHGIPAGEIQRQLEGIDYSCLRIIEFADGIASPSGPFNEGLRQATGDYVAVMGSDDWFEPGAVDALVSHVERRSSEVVLVRLRHQSGEVLRNPLVRRNRTRDLDVVSDRLFYRTAPLGLIRRELIERNGLRFNPAMLVGEDLEFGMWLWSHASPIDFLGDSPCYVIGADSADRVTMTPRPVSVAMYPLAHLIDQPWAMRLPSRVRRALAVKLLRIHVLGALRARGDEADWERPALAEFSGLVDRIIQFGPGCLRPFARADRSVLEAIRAAPDVQHVVGAMVARSRAPRWTTIVPRNPIFLFDRESTLVRYLLYRVAR</sequence>
<dbReference type="OrthoDB" id="3171021at2"/>
<protein>
    <recommendedName>
        <fullName evidence="1">Glycosyltransferase 2-like domain-containing protein</fullName>
    </recommendedName>
</protein>
<dbReference type="PANTHER" id="PTHR43685:SF2">
    <property type="entry name" value="GLYCOSYLTRANSFERASE 2-LIKE DOMAIN-CONTAINING PROTEIN"/>
    <property type="match status" value="1"/>
</dbReference>
<dbReference type="Pfam" id="PF00535">
    <property type="entry name" value="Glycos_transf_2"/>
    <property type="match status" value="1"/>
</dbReference>
<gene>
    <name evidence="2" type="ORF">BHD05_15425</name>
</gene>
<dbReference type="RefSeq" id="WP_161887225.1">
    <property type="nucleotide sequence ID" value="NZ_CP017146.1"/>
</dbReference>
<evidence type="ECO:0000259" key="1">
    <source>
        <dbReference type="Pfam" id="PF00535"/>
    </source>
</evidence>
<dbReference type="SUPFAM" id="SSF53448">
    <property type="entry name" value="Nucleotide-diphospho-sugar transferases"/>
    <property type="match status" value="1"/>
</dbReference>
<name>A0A7L5AJP1_9MICO</name>
<evidence type="ECO:0000313" key="2">
    <source>
        <dbReference type="EMBL" id="QHO70828.1"/>
    </source>
</evidence>
<dbReference type="InterPro" id="IPR050834">
    <property type="entry name" value="Glycosyltransf_2"/>
</dbReference>
<organism evidence="2 3">
    <name type="scientific">Marisediminicola antarctica</name>
    <dbReference type="NCBI Taxonomy" id="674079"/>
    <lineage>
        <taxon>Bacteria</taxon>
        <taxon>Bacillati</taxon>
        <taxon>Actinomycetota</taxon>
        <taxon>Actinomycetes</taxon>
        <taxon>Micrococcales</taxon>
        <taxon>Microbacteriaceae</taxon>
        <taxon>Marisediminicola</taxon>
    </lineage>
</organism>
<evidence type="ECO:0000313" key="3">
    <source>
        <dbReference type="Proteomes" id="UP000464507"/>
    </source>
</evidence>
<dbReference type="EMBL" id="CP017146">
    <property type="protein sequence ID" value="QHO70828.1"/>
    <property type="molecule type" value="Genomic_DNA"/>
</dbReference>
<dbReference type="AlphaFoldDB" id="A0A7L5AJP1"/>
<dbReference type="InterPro" id="IPR001173">
    <property type="entry name" value="Glyco_trans_2-like"/>
</dbReference>